<name>A0A3B0WV92_9ZZZZ</name>
<keyword evidence="1" id="KW-1133">Transmembrane helix</keyword>
<feature type="transmembrane region" description="Helical" evidence="1">
    <location>
        <begin position="21"/>
        <end position="41"/>
    </location>
</feature>
<dbReference type="EMBL" id="UOFC01000156">
    <property type="protein sequence ID" value="VAW47594.1"/>
    <property type="molecule type" value="Genomic_DNA"/>
</dbReference>
<evidence type="ECO:0000256" key="1">
    <source>
        <dbReference type="SAM" id="Phobius"/>
    </source>
</evidence>
<proteinExistence type="predicted"/>
<reference evidence="2" key="1">
    <citation type="submission" date="2018-06" db="EMBL/GenBank/DDBJ databases">
        <authorList>
            <person name="Zhirakovskaya E."/>
        </authorList>
    </citation>
    <scope>NUCLEOTIDE SEQUENCE</scope>
</reference>
<evidence type="ECO:0000313" key="2">
    <source>
        <dbReference type="EMBL" id="VAW47594.1"/>
    </source>
</evidence>
<accession>A0A3B0WV92</accession>
<keyword evidence="1" id="KW-0472">Membrane</keyword>
<dbReference type="AlphaFoldDB" id="A0A3B0WV92"/>
<gene>
    <name evidence="2" type="ORF">MNBD_GAMMA03-1344</name>
</gene>
<organism evidence="2">
    <name type="scientific">hydrothermal vent metagenome</name>
    <dbReference type="NCBI Taxonomy" id="652676"/>
    <lineage>
        <taxon>unclassified sequences</taxon>
        <taxon>metagenomes</taxon>
        <taxon>ecological metagenomes</taxon>
    </lineage>
</organism>
<keyword evidence="1" id="KW-0812">Transmembrane</keyword>
<protein>
    <submittedName>
        <fullName evidence="2">Uncharacterized protein</fullName>
    </submittedName>
</protein>
<sequence>MVKDSVNCLKRVNRPVKSKQFGFVVLMSLLLLVVGASLWFATSGNIRSETIKLSNQSKHISDLQKIKERMLTYAVLQPELFTTSAFIPGPGYLPCPDTSNDAAGEMDASCGNDVTNNVVVGMIPNKDTARFFTFNSNPREQARYWMALDPRYAVVNTAYNNVGGPGFAVQRYAPLNSNDPNLASLTLDGVGDYVMVLMYSGEPLAGQNQANRGGAVYNFLELENSNGNANFISVGPNRRLFNDYVIGITREEWRAVMLSRVTDDINQDDVPDLCINLNEPTLGVADTPHWFEACNSLTPVGANCPTNPAFDDNNPLGQNWRAVLGCP</sequence>